<evidence type="ECO:0000313" key="6">
    <source>
        <dbReference type="Proteomes" id="UP000053681"/>
    </source>
</evidence>
<dbReference type="InterPro" id="IPR011335">
    <property type="entry name" value="Restrct_endonuc-II-like"/>
</dbReference>
<evidence type="ECO:0000313" key="5">
    <source>
        <dbReference type="EMBL" id="KSU87972.1"/>
    </source>
</evidence>
<name>A0A0V8JLM2_9BACI</name>
<dbReference type="InterPro" id="IPR015334">
    <property type="entry name" value="FokI_cleavage_dom"/>
</dbReference>
<feature type="domain" description="FokI cleavage" evidence="3">
    <location>
        <begin position="395"/>
        <end position="563"/>
    </location>
</feature>
<dbReference type="GO" id="GO:0009307">
    <property type="term" value="P:DNA restriction-modification system"/>
    <property type="evidence" value="ECO:0007669"/>
    <property type="project" value="InterPro"/>
</dbReference>
<reference evidence="5 6" key="1">
    <citation type="submission" date="2015-11" db="EMBL/GenBank/DDBJ databases">
        <title>Bacillus caseinolyticus sp nov.</title>
        <authorList>
            <person name="Dastager S.G."/>
            <person name="Mawlankar R."/>
        </authorList>
    </citation>
    <scope>NUCLEOTIDE SEQUENCE [LARGE SCALE GENOMIC DNA]</scope>
    <source>
        <strain evidence="5 6">SGD-V-76</strain>
    </source>
</reference>
<dbReference type="InterPro" id="IPR004233">
    <property type="entry name" value="FokI_D2"/>
</dbReference>
<dbReference type="InterPro" id="IPR036390">
    <property type="entry name" value="WH_DNA-bd_sf"/>
</dbReference>
<dbReference type="Pfam" id="PF09254">
    <property type="entry name" value="FokI_cleav_dom"/>
    <property type="match status" value="1"/>
</dbReference>
<dbReference type="Pfam" id="PF02981">
    <property type="entry name" value="FokI_D1"/>
    <property type="match status" value="1"/>
</dbReference>
<dbReference type="Pfam" id="PF02980">
    <property type="entry name" value="FokI_dom_2"/>
    <property type="match status" value="1"/>
</dbReference>
<dbReference type="SUPFAM" id="SSF52980">
    <property type="entry name" value="Restriction endonuclease-like"/>
    <property type="match status" value="1"/>
</dbReference>
<protein>
    <submittedName>
        <fullName evidence="5">Uncharacterized protein</fullName>
    </submittedName>
</protein>
<dbReference type="RefSeq" id="WP_062686775.1">
    <property type="nucleotide sequence ID" value="NZ_KQ758647.1"/>
</dbReference>
<dbReference type="Pfam" id="PF16902">
    <property type="entry name" value="FokI_D3"/>
    <property type="match status" value="1"/>
</dbReference>
<gene>
    <name evidence="5" type="ORF">AS180_10220</name>
</gene>
<feature type="domain" description="FokI recognition" evidence="2">
    <location>
        <begin position="8"/>
        <end position="143"/>
    </location>
</feature>
<feature type="domain" description="FokI recognition" evidence="1">
    <location>
        <begin position="153"/>
        <end position="285"/>
    </location>
</feature>
<keyword evidence="6" id="KW-1185">Reference proteome</keyword>
<dbReference type="Gene3D" id="3.40.91.30">
    <property type="match status" value="1"/>
</dbReference>
<organism evidence="5 6">
    <name type="scientific">Priestia veravalensis</name>
    <dbReference type="NCBI Taxonomy" id="1414648"/>
    <lineage>
        <taxon>Bacteria</taxon>
        <taxon>Bacillati</taxon>
        <taxon>Bacillota</taxon>
        <taxon>Bacilli</taxon>
        <taxon>Bacillales</taxon>
        <taxon>Bacillaceae</taxon>
        <taxon>Priestia</taxon>
    </lineage>
</organism>
<dbReference type="AlphaFoldDB" id="A0A0V8JLM2"/>
<dbReference type="GO" id="GO:0009036">
    <property type="term" value="F:type II site-specific deoxyribonuclease activity"/>
    <property type="evidence" value="ECO:0007669"/>
    <property type="project" value="InterPro"/>
</dbReference>
<dbReference type="InterPro" id="IPR004234">
    <property type="entry name" value="FokI_D1"/>
</dbReference>
<dbReference type="InterPro" id="IPR044945">
    <property type="entry name" value="FokI_dom_1_2"/>
</dbReference>
<dbReference type="SUPFAM" id="SSF46785">
    <property type="entry name" value="Winged helix' DNA-binding domain"/>
    <property type="match status" value="3"/>
</dbReference>
<dbReference type="CDD" id="cd00941">
    <property type="entry name" value="FokI_N"/>
    <property type="match status" value="1"/>
</dbReference>
<dbReference type="InterPro" id="IPR031655">
    <property type="entry name" value="FokI_D3"/>
</dbReference>
<dbReference type="GO" id="GO:0003677">
    <property type="term" value="F:DNA binding"/>
    <property type="evidence" value="ECO:0007669"/>
    <property type="project" value="InterPro"/>
</dbReference>
<evidence type="ECO:0000259" key="4">
    <source>
        <dbReference type="Pfam" id="PF16902"/>
    </source>
</evidence>
<feature type="domain" description="FokI D3" evidence="4">
    <location>
        <begin position="301"/>
        <end position="369"/>
    </location>
</feature>
<dbReference type="InterPro" id="IPR036388">
    <property type="entry name" value="WH-like_DNA-bd_sf"/>
</dbReference>
<evidence type="ECO:0000259" key="2">
    <source>
        <dbReference type="Pfam" id="PF02981"/>
    </source>
</evidence>
<proteinExistence type="predicted"/>
<evidence type="ECO:0000259" key="3">
    <source>
        <dbReference type="Pfam" id="PF09254"/>
    </source>
</evidence>
<sequence>MATKRVVRTFGWIQNPGKFENLKRTVQVFDENSKVYKEVRDIKIPNLVKDKDVRTTLIAAMNRLENYYSYKELVGTGTSVRAQAPCDAIIQAAIQDQGNKKGYIDNWSSDGFVRWAHALGFLEYNSDKDSFYLTDIGLEYSRSTDDSLNEKIILIEALSSYPPAIRILTLLENGEHLTKFDLGKQLGFSGESGFTSLPQNLFLDALANAPSSPPTIKNSIRSDWEGSADKYARMISGWLVKMGLVAQGRKNFVVPTVGGSTRNEYISHAFKITKDGLDVLRRAKGASKHVRVPKRVYWEMFATNINDRVYVRTRRAYTLYLLMRSNTALNTVQLQVKLKALGFEELEETIENDVKGLINSGIFINVTNKGYHFKDTIKPFEIPEFGVTEPLVKGEMEKKKSDLRHKLKHVPHEYIELIEIAQDSKQNRLFEFKVVEFLKEVYDYNGKHLGGSRKPDGALYTNGLKTDYGIILDTKAYKDGYSLPISQADEMQRYVDENNNRNAIINPNEWWKVYPNSILDFKFLFVSGFFKGDYKKQLARVSNLTKRKGAVLSVEQLLLGGEKIKDGSLTLEDVGDKFNNDEIIF</sequence>
<dbReference type="CDD" id="cd22327">
    <property type="entry name" value="FokI_nuclease-like"/>
    <property type="match status" value="1"/>
</dbReference>
<dbReference type="EMBL" id="LNQP01000031">
    <property type="protein sequence ID" value="KSU87972.1"/>
    <property type="molecule type" value="Genomic_DNA"/>
</dbReference>
<accession>A0A0V8JLM2</accession>
<dbReference type="Proteomes" id="UP000053681">
    <property type="component" value="Unassembled WGS sequence"/>
</dbReference>
<dbReference type="Gene3D" id="1.10.10.10">
    <property type="entry name" value="Winged helix-like DNA-binding domain superfamily/Winged helix DNA-binding domain"/>
    <property type="match status" value="1"/>
</dbReference>
<comment type="caution">
    <text evidence="5">The sequence shown here is derived from an EMBL/GenBank/DDBJ whole genome shotgun (WGS) entry which is preliminary data.</text>
</comment>
<evidence type="ECO:0000259" key="1">
    <source>
        <dbReference type="Pfam" id="PF02980"/>
    </source>
</evidence>
<dbReference type="Gene3D" id="3.90.241.10">
    <property type="entry name" value="Foki Restriction Endonuclease, Chain A, domain 1"/>
    <property type="match status" value="1"/>
</dbReference>